<dbReference type="RefSeq" id="WP_425340311.1">
    <property type="nucleotide sequence ID" value="NZ_JAGGKT010000002.1"/>
</dbReference>
<dbReference type="PROSITE" id="PS50893">
    <property type="entry name" value="ABC_TRANSPORTER_2"/>
    <property type="match status" value="1"/>
</dbReference>
<sequence>MMNTQIAITCSHLTKKFGSLCAVDDISITIPKGCIYGFLGPNGSGKSTTIRMLCGLMTPTKGEGTVLGYNVIQDAEIIKHHIGYMSQKFSLYEELTVEENLDFYAGIYGITGKKAKDRKAELIKLAGLTGRERQLARSLSGGWKQRLALSCALVHEPEILILDEPTAGVDPLSRRVFWDVIHSLSKKGISILVSTHYMDEAETCDKIGFIFFGKLLVEGTPQELKERFDLPNLEEIFIHLVEHEQEPGRRVDEI</sequence>
<proteinExistence type="predicted"/>
<evidence type="ECO:0000256" key="1">
    <source>
        <dbReference type="ARBA" id="ARBA00022741"/>
    </source>
</evidence>
<dbReference type="InterPro" id="IPR017871">
    <property type="entry name" value="ABC_transporter-like_CS"/>
</dbReference>
<dbReference type="SUPFAM" id="SSF52540">
    <property type="entry name" value="P-loop containing nucleoside triphosphate hydrolases"/>
    <property type="match status" value="1"/>
</dbReference>
<comment type="caution">
    <text evidence="4">The sequence shown here is derived from an EMBL/GenBank/DDBJ whole genome shotgun (WGS) entry which is preliminary data.</text>
</comment>
<dbReference type="PANTHER" id="PTHR43038">
    <property type="entry name" value="ATP-BINDING CASSETTE, SUB-FAMILY H, MEMBER 1"/>
    <property type="match status" value="1"/>
</dbReference>
<dbReference type="GO" id="GO:0005524">
    <property type="term" value="F:ATP binding"/>
    <property type="evidence" value="ECO:0007669"/>
    <property type="project" value="UniProtKB-KW"/>
</dbReference>
<organism evidence="4 5">
    <name type="scientific">Ammoniphilus resinae</name>
    <dbReference type="NCBI Taxonomy" id="861532"/>
    <lineage>
        <taxon>Bacteria</taxon>
        <taxon>Bacillati</taxon>
        <taxon>Bacillota</taxon>
        <taxon>Bacilli</taxon>
        <taxon>Bacillales</taxon>
        <taxon>Paenibacillaceae</taxon>
        <taxon>Aneurinibacillus group</taxon>
        <taxon>Ammoniphilus</taxon>
    </lineage>
</organism>
<dbReference type="Proteomes" id="UP001519343">
    <property type="component" value="Unassembled WGS sequence"/>
</dbReference>
<evidence type="ECO:0000256" key="2">
    <source>
        <dbReference type="ARBA" id="ARBA00022840"/>
    </source>
</evidence>
<keyword evidence="5" id="KW-1185">Reference proteome</keyword>
<feature type="domain" description="ABC transporter" evidence="3">
    <location>
        <begin position="8"/>
        <end position="237"/>
    </location>
</feature>
<dbReference type="InterPro" id="IPR003593">
    <property type="entry name" value="AAA+_ATPase"/>
</dbReference>
<accession>A0ABS4GME2</accession>
<keyword evidence="2 4" id="KW-0067">ATP-binding</keyword>
<keyword evidence="1" id="KW-0547">Nucleotide-binding</keyword>
<name>A0ABS4GME2_9BACL</name>
<dbReference type="SMART" id="SM00382">
    <property type="entry name" value="AAA"/>
    <property type="match status" value="1"/>
</dbReference>
<dbReference type="InterPro" id="IPR027417">
    <property type="entry name" value="P-loop_NTPase"/>
</dbReference>
<evidence type="ECO:0000313" key="5">
    <source>
        <dbReference type="Proteomes" id="UP001519343"/>
    </source>
</evidence>
<dbReference type="CDD" id="cd03230">
    <property type="entry name" value="ABC_DR_subfamily_A"/>
    <property type="match status" value="1"/>
</dbReference>
<dbReference type="PANTHER" id="PTHR43038:SF3">
    <property type="entry name" value="ABC TRANSPORTER G FAMILY MEMBER 20 ISOFORM X1"/>
    <property type="match status" value="1"/>
</dbReference>
<dbReference type="InterPro" id="IPR003439">
    <property type="entry name" value="ABC_transporter-like_ATP-bd"/>
</dbReference>
<dbReference type="Gene3D" id="3.40.50.300">
    <property type="entry name" value="P-loop containing nucleotide triphosphate hydrolases"/>
    <property type="match status" value="1"/>
</dbReference>
<evidence type="ECO:0000259" key="3">
    <source>
        <dbReference type="PROSITE" id="PS50893"/>
    </source>
</evidence>
<reference evidence="4 5" key="1">
    <citation type="submission" date="2021-03" db="EMBL/GenBank/DDBJ databases">
        <title>Genomic Encyclopedia of Type Strains, Phase IV (KMG-IV): sequencing the most valuable type-strain genomes for metagenomic binning, comparative biology and taxonomic classification.</title>
        <authorList>
            <person name="Goeker M."/>
        </authorList>
    </citation>
    <scope>NUCLEOTIDE SEQUENCE [LARGE SCALE GENOMIC DNA]</scope>
    <source>
        <strain evidence="4 5">DSM 24738</strain>
    </source>
</reference>
<gene>
    <name evidence="4" type="ORF">J2Z37_001440</name>
</gene>
<dbReference type="EMBL" id="JAGGKT010000002">
    <property type="protein sequence ID" value="MBP1931443.1"/>
    <property type="molecule type" value="Genomic_DNA"/>
</dbReference>
<protein>
    <submittedName>
        <fullName evidence="4">ABC-2 type transport system ATP-binding protein</fullName>
    </submittedName>
</protein>
<dbReference type="Pfam" id="PF00005">
    <property type="entry name" value="ABC_tran"/>
    <property type="match status" value="1"/>
</dbReference>
<evidence type="ECO:0000313" key="4">
    <source>
        <dbReference type="EMBL" id="MBP1931443.1"/>
    </source>
</evidence>
<dbReference type="PROSITE" id="PS00211">
    <property type="entry name" value="ABC_TRANSPORTER_1"/>
    <property type="match status" value="1"/>
</dbReference>